<dbReference type="GO" id="GO:0019755">
    <property type="term" value="P:one-carbon compound transport"/>
    <property type="evidence" value="ECO:0007669"/>
    <property type="project" value="UniProtKB-ARBA"/>
</dbReference>
<evidence type="ECO:0000256" key="4">
    <source>
        <dbReference type="ARBA" id="ARBA00022737"/>
    </source>
</evidence>
<protein>
    <recommendedName>
        <fullName evidence="11">Aquaporin</fullName>
    </recommendedName>
</protein>
<keyword evidence="4" id="KW-0677">Repeat</keyword>
<keyword evidence="2 7" id="KW-0813">Transport</keyword>
<evidence type="ECO:0000313" key="9">
    <source>
        <dbReference type="EMBL" id="KAL3758737.1"/>
    </source>
</evidence>
<dbReference type="PANTHER" id="PTHR45665">
    <property type="entry name" value="AQUAPORIN-8"/>
    <property type="match status" value="1"/>
</dbReference>
<feature type="transmembrane region" description="Helical" evidence="8">
    <location>
        <begin position="232"/>
        <end position="252"/>
    </location>
</feature>
<dbReference type="InterPro" id="IPR023271">
    <property type="entry name" value="Aquaporin-like"/>
</dbReference>
<dbReference type="PANTHER" id="PTHR45665:SF9">
    <property type="entry name" value="AQUAPORIN-8"/>
    <property type="match status" value="1"/>
</dbReference>
<name>A0ABD3M955_9STRA</name>
<dbReference type="EMBL" id="JALLBG020000226">
    <property type="protein sequence ID" value="KAL3758737.1"/>
    <property type="molecule type" value="Genomic_DNA"/>
</dbReference>
<feature type="transmembrane region" description="Helical" evidence="8">
    <location>
        <begin position="14"/>
        <end position="32"/>
    </location>
</feature>
<comment type="subcellular location">
    <subcellularLocation>
        <location evidence="1">Endomembrane system</location>
        <topology evidence="1">Multi-pass membrane protein</topology>
    </subcellularLocation>
</comment>
<evidence type="ECO:0000256" key="8">
    <source>
        <dbReference type="SAM" id="Phobius"/>
    </source>
</evidence>
<dbReference type="SUPFAM" id="SSF81338">
    <property type="entry name" value="Aquaporin-like"/>
    <property type="match status" value="1"/>
</dbReference>
<proteinExistence type="inferred from homology"/>
<dbReference type="Gene3D" id="1.20.1080.10">
    <property type="entry name" value="Glycerol uptake facilitator protein"/>
    <property type="match status" value="1"/>
</dbReference>
<dbReference type="GO" id="GO:0016020">
    <property type="term" value="C:membrane"/>
    <property type="evidence" value="ECO:0007669"/>
    <property type="project" value="UniProtKB-ARBA"/>
</dbReference>
<reference evidence="9 10" key="1">
    <citation type="submission" date="2024-10" db="EMBL/GenBank/DDBJ databases">
        <title>Updated reference genomes for cyclostephanoid diatoms.</title>
        <authorList>
            <person name="Roberts W.R."/>
            <person name="Alverson A.J."/>
        </authorList>
    </citation>
    <scope>NUCLEOTIDE SEQUENCE [LARGE SCALE GENOMIC DNA]</scope>
    <source>
        <strain evidence="9 10">AJA232-27</strain>
    </source>
</reference>
<keyword evidence="6 8" id="KW-0472">Membrane</keyword>
<feature type="transmembrane region" description="Helical" evidence="8">
    <location>
        <begin position="108"/>
        <end position="130"/>
    </location>
</feature>
<dbReference type="PROSITE" id="PS00221">
    <property type="entry name" value="MIP"/>
    <property type="match status" value="1"/>
</dbReference>
<dbReference type="InterPro" id="IPR022357">
    <property type="entry name" value="MIP_CS"/>
</dbReference>
<dbReference type="GO" id="GO:0015250">
    <property type="term" value="F:water channel activity"/>
    <property type="evidence" value="ECO:0007669"/>
    <property type="project" value="UniProtKB-ARBA"/>
</dbReference>
<feature type="transmembrane region" description="Helical" evidence="8">
    <location>
        <begin position="151"/>
        <end position="172"/>
    </location>
</feature>
<dbReference type="Pfam" id="PF00230">
    <property type="entry name" value="MIP"/>
    <property type="match status" value="1"/>
</dbReference>
<keyword evidence="10" id="KW-1185">Reference proteome</keyword>
<comment type="caution">
    <text evidence="9">The sequence shown here is derived from an EMBL/GenBank/DDBJ whole genome shotgun (WGS) entry which is preliminary data.</text>
</comment>
<evidence type="ECO:0008006" key="11">
    <source>
        <dbReference type="Google" id="ProtNLM"/>
    </source>
</evidence>
<dbReference type="Proteomes" id="UP001530293">
    <property type="component" value="Unassembled WGS sequence"/>
</dbReference>
<evidence type="ECO:0000256" key="2">
    <source>
        <dbReference type="ARBA" id="ARBA00022448"/>
    </source>
</evidence>
<dbReference type="InterPro" id="IPR000425">
    <property type="entry name" value="MIP"/>
</dbReference>
<dbReference type="InterPro" id="IPR034294">
    <property type="entry name" value="Aquaporin_transptr"/>
</dbReference>
<dbReference type="GO" id="GO:0005737">
    <property type="term" value="C:cytoplasm"/>
    <property type="evidence" value="ECO:0007669"/>
    <property type="project" value="UniProtKB-ARBA"/>
</dbReference>
<organism evidence="9 10">
    <name type="scientific">Discostella pseudostelligera</name>
    <dbReference type="NCBI Taxonomy" id="259834"/>
    <lineage>
        <taxon>Eukaryota</taxon>
        <taxon>Sar</taxon>
        <taxon>Stramenopiles</taxon>
        <taxon>Ochrophyta</taxon>
        <taxon>Bacillariophyta</taxon>
        <taxon>Coscinodiscophyceae</taxon>
        <taxon>Thalassiosirophycidae</taxon>
        <taxon>Stephanodiscales</taxon>
        <taxon>Stephanodiscaceae</taxon>
        <taxon>Discostella</taxon>
    </lineage>
</organism>
<keyword evidence="5 8" id="KW-1133">Transmembrane helix</keyword>
<evidence type="ECO:0000256" key="5">
    <source>
        <dbReference type="ARBA" id="ARBA00022989"/>
    </source>
</evidence>
<evidence type="ECO:0000313" key="10">
    <source>
        <dbReference type="Proteomes" id="UP001530293"/>
    </source>
</evidence>
<sequence>MVLLSLLSSVYQQLAPLVPPGLATCLAVAFVADGKYIPAFQHEFIGTLLMIGLTFSPGKWIGQNSRAVAWLAHACGVIAADKIGGGPHVNPAVTVSMFALGKCSYTEGLVRIMGAMSGGLVAFPVFKMLADQLGLTPLGGPEFSAKDDEEGIAAGFSEFCAMVLLMILIYTVNWELNFGKYHYWIKQSLTAVGIRYLIETFPKAGPAINPMLGTTWYIFAYGGFPDHLGHYFTYWVSSFLGAIFASYLYVIYAGGTVFGKKLPFGPVKGEAGESKKTK</sequence>
<gene>
    <name evidence="9" type="ORF">ACHAWU_001464</name>
</gene>
<evidence type="ECO:0000256" key="1">
    <source>
        <dbReference type="ARBA" id="ARBA00004127"/>
    </source>
</evidence>
<evidence type="ECO:0000256" key="3">
    <source>
        <dbReference type="ARBA" id="ARBA00022692"/>
    </source>
</evidence>
<evidence type="ECO:0000256" key="6">
    <source>
        <dbReference type="ARBA" id="ARBA00023136"/>
    </source>
</evidence>
<keyword evidence="3 7" id="KW-0812">Transmembrane</keyword>
<evidence type="ECO:0000256" key="7">
    <source>
        <dbReference type="RuleBase" id="RU000477"/>
    </source>
</evidence>
<accession>A0ABD3M955</accession>
<dbReference type="AlphaFoldDB" id="A0ABD3M955"/>
<comment type="similarity">
    <text evidence="7">Belongs to the MIP/aquaporin (TC 1.A.8) family.</text>
</comment>
<dbReference type="GO" id="GO:0012505">
    <property type="term" value="C:endomembrane system"/>
    <property type="evidence" value="ECO:0007669"/>
    <property type="project" value="UniProtKB-SubCell"/>
</dbReference>
<dbReference type="PRINTS" id="PR00783">
    <property type="entry name" value="MINTRINSICP"/>
</dbReference>